<gene>
    <name evidence="2" type="ORF">A9P98_17615</name>
</gene>
<reference evidence="2 3" key="1">
    <citation type="submission" date="2016-05" db="EMBL/GenBank/DDBJ databases">
        <title>First complete genome of the cyanobacterium Cylindrospermopsis raciborskii CS505, containing a circular chromosome and a single extrachromosomal element.</title>
        <authorList>
            <person name="Fuentes J."/>
            <person name="Tamames J."/>
            <person name="Allen E."/>
            <person name="Plominski A."/>
            <person name="Vasquez M."/>
        </authorList>
    </citation>
    <scope>NUCLEOTIDE SEQUENCE [LARGE SCALE GENOMIC DNA]</scope>
    <source>
        <strain evidence="2 3">CS505</strain>
    </source>
</reference>
<comment type="caution">
    <text evidence="2">The sequence shown here is derived from an EMBL/GenBank/DDBJ whole genome shotgun (WGS) entry which is preliminary data.</text>
</comment>
<dbReference type="InterPro" id="IPR000182">
    <property type="entry name" value="GNAT_dom"/>
</dbReference>
<dbReference type="CDD" id="cd04301">
    <property type="entry name" value="NAT_SF"/>
    <property type="match status" value="1"/>
</dbReference>
<dbReference type="PROSITE" id="PS51186">
    <property type="entry name" value="GNAT"/>
    <property type="match status" value="1"/>
</dbReference>
<evidence type="ECO:0000313" key="2">
    <source>
        <dbReference type="EMBL" id="OBU74789.1"/>
    </source>
</evidence>
<accession>A0A853M7Y0</accession>
<dbReference type="Pfam" id="PF00583">
    <property type="entry name" value="Acetyltransf_1"/>
    <property type="match status" value="1"/>
</dbReference>
<dbReference type="Proteomes" id="UP000093903">
    <property type="component" value="Unassembled WGS sequence"/>
</dbReference>
<feature type="domain" description="N-acetyltransferase" evidence="1">
    <location>
        <begin position="10"/>
        <end position="131"/>
    </location>
</feature>
<dbReference type="InterPro" id="IPR016181">
    <property type="entry name" value="Acyl_CoA_acyltransferase"/>
</dbReference>
<dbReference type="GO" id="GO:0016747">
    <property type="term" value="F:acyltransferase activity, transferring groups other than amino-acyl groups"/>
    <property type="evidence" value="ECO:0007669"/>
    <property type="project" value="InterPro"/>
</dbReference>
<sequence>METFLLKLSGRYRQYLPASLWEVELMETLFKAKIAQHSIESYARFPLGSGINGNTRSSIALGHNCIVDVAVANNCIIGYIRCRKDGIFGLYVYDLLVSKQWREKGLGKRLIETAAAEQPRTWEHFLDVWEN</sequence>
<proteinExistence type="predicted"/>
<dbReference type="Gene3D" id="3.40.630.30">
    <property type="match status" value="1"/>
</dbReference>
<organism evidence="2 3">
    <name type="scientific">Cylindrospermopsis raciborskii CS-505</name>
    <dbReference type="NCBI Taxonomy" id="533240"/>
    <lineage>
        <taxon>Bacteria</taxon>
        <taxon>Bacillati</taxon>
        <taxon>Cyanobacteriota</taxon>
        <taxon>Cyanophyceae</taxon>
        <taxon>Nostocales</taxon>
        <taxon>Aphanizomenonaceae</taxon>
        <taxon>Cylindrospermopsis</taxon>
    </lineage>
</organism>
<dbReference type="EMBL" id="LYXA01000003">
    <property type="protein sequence ID" value="OBU74789.1"/>
    <property type="molecule type" value="Genomic_DNA"/>
</dbReference>
<name>A0A853M7Y0_9CYAN</name>
<evidence type="ECO:0000259" key="1">
    <source>
        <dbReference type="PROSITE" id="PS51186"/>
    </source>
</evidence>
<dbReference type="AlphaFoldDB" id="A0A853M7Y0"/>
<evidence type="ECO:0000313" key="3">
    <source>
        <dbReference type="Proteomes" id="UP000093903"/>
    </source>
</evidence>
<protein>
    <recommendedName>
        <fullName evidence="1">N-acetyltransferase domain-containing protein</fullName>
    </recommendedName>
</protein>
<dbReference type="SUPFAM" id="SSF55729">
    <property type="entry name" value="Acyl-CoA N-acyltransferases (Nat)"/>
    <property type="match status" value="1"/>
</dbReference>